<dbReference type="NCBIfam" id="TIGR00693">
    <property type="entry name" value="thiE"/>
    <property type="match status" value="1"/>
</dbReference>
<evidence type="ECO:0000256" key="6">
    <source>
        <dbReference type="ARBA" id="ARBA00022977"/>
    </source>
</evidence>
<dbReference type="EC" id="2.5.1.3" evidence="10"/>
<evidence type="ECO:0000256" key="5">
    <source>
        <dbReference type="ARBA" id="ARBA00022842"/>
    </source>
</evidence>
<evidence type="ECO:0000256" key="3">
    <source>
        <dbReference type="ARBA" id="ARBA00022679"/>
    </source>
</evidence>
<keyword evidence="4 10" id="KW-0479">Metal-binding</keyword>
<comment type="caution">
    <text evidence="14">The sequence shown here is derived from an EMBL/GenBank/DDBJ whole genome shotgun (WGS) entry which is preliminary data.</text>
</comment>
<keyword evidence="6 10" id="KW-0784">Thiamine biosynthesis</keyword>
<comment type="catalytic activity">
    <reaction evidence="7 10 11">
        <text>4-methyl-5-(2-phosphooxyethyl)-thiazole + 4-amino-2-methyl-5-(diphosphooxymethyl)pyrimidine + H(+) = thiamine phosphate + diphosphate</text>
        <dbReference type="Rhea" id="RHEA:22328"/>
        <dbReference type="ChEBI" id="CHEBI:15378"/>
        <dbReference type="ChEBI" id="CHEBI:33019"/>
        <dbReference type="ChEBI" id="CHEBI:37575"/>
        <dbReference type="ChEBI" id="CHEBI:57841"/>
        <dbReference type="ChEBI" id="CHEBI:58296"/>
        <dbReference type="EC" id="2.5.1.3"/>
    </reaction>
</comment>
<evidence type="ECO:0000313" key="14">
    <source>
        <dbReference type="EMBL" id="MFC4243865.1"/>
    </source>
</evidence>
<keyword evidence="3 10" id="KW-0808">Transferase</keyword>
<dbReference type="SUPFAM" id="SSF51391">
    <property type="entry name" value="Thiamin phosphate synthase"/>
    <property type="match status" value="1"/>
</dbReference>
<evidence type="ECO:0000256" key="8">
    <source>
        <dbReference type="ARBA" id="ARBA00047851"/>
    </source>
</evidence>
<dbReference type="HAMAP" id="MF_00097">
    <property type="entry name" value="TMP_synthase"/>
    <property type="match status" value="1"/>
</dbReference>
<keyword evidence="15" id="KW-1185">Reference proteome</keyword>
<feature type="binding site" evidence="10">
    <location>
        <position position="188"/>
    </location>
    <ligand>
        <name>2-[(2R,5Z)-2-carboxy-4-methylthiazol-5(2H)-ylidene]ethyl phosphate</name>
        <dbReference type="ChEBI" id="CHEBI:62899"/>
    </ligand>
</feature>
<dbReference type="PANTHER" id="PTHR20857">
    <property type="entry name" value="THIAMINE-PHOSPHATE PYROPHOSPHORYLASE"/>
    <property type="match status" value="1"/>
</dbReference>
<comment type="catalytic activity">
    <reaction evidence="8 10 11">
        <text>2-(2-carboxy-4-methylthiazol-5-yl)ethyl phosphate + 4-amino-2-methyl-5-(diphosphooxymethyl)pyrimidine + 2 H(+) = thiamine phosphate + CO2 + diphosphate</text>
        <dbReference type="Rhea" id="RHEA:47848"/>
        <dbReference type="ChEBI" id="CHEBI:15378"/>
        <dbReference type="ChEBI" id="CHEBI:16526"/>
        <dbReference type="ChEBI" id="CHEBI:33019"/>
        <dbReference type="ChEBI" id="CHEBI:37575"/>
        <dbReference type="ChEBI" id="CHEBI:57841"/>
        <dbReference type="ChEBI" id="CHEBI:62890"/>
        <dbReference type="EC" id="2.5.1.3"/>
    </reaction>
</comment>
<evidence type="ECO:0000256" key="4">
    <source>
        <dbReference type="ARBA" id="ARBA00022723"/>
    </source>
</evidence>
<comment type="similarity">
    <text evidence="10 11">Belongs to the thiamine-phosphate synthase family.</text>
</comment>
<comment type="pathway">
    <text evidence="2 10 12">Cofactor biosynthesis; thiamine diphosphate biosynthesis; thiamine phosphate from 4-amino-2-methyl-5-diphosphomethylpyrimidine and 4-methyl-5-(2-phosphoethyl)-thiazole: step 1/1.</text>
</comment>
<feature type="domain" description="Thiamine phosphate synthase/TenI" evidence="13">
    <location>
        <begin position="24"/>
        <end position="211"/>
    </location>
</feature>
<dbReference type="Pfam" id="PF02581">
    <property type="entry name" value="TMP-TENI"/>
    <property type="match status" value="1"/>
</dbReference>
<reference evidence="15" key="1">
    <citation type="journal article" date="2019" name="Int. J. Syst. Evol. Microbiol.">
        <title>The Global Catalogue of Microorganisms (GCM) 10K type strain sequencing project: providing services to taxonomists for standard genome sequencing and annotation.</title>
        <authorList>
            <consortium name="The Broad Institute Genomics Platform"/>
            <consortium name="The Broad Institute Genome Sequencing Center for Infectious Disease"/>
            <person name="Wu L."/>
            <person name="Ma J."/>
        </authorList>
    </citation>
    <scope>NUCLEOTIDE SEQUENCE [LARGE SCALE GENOMIC DNA]</scope>
    <source>
        <strain evidence="15">CGMCC 1.10363</strain>
    </source>
</reference>
<evidence type="ECO:0000259" key="13">
    <source>
        <dbReference type="Pfam" id="PF02581"/>
    </source>
</evidence>
<comment type="function">
    <text evidence="1 10">Condenses 4-methyl-5-(beta-hydroxyethyl)thiazole monophosphate (THZ-P) and 2-methyl-4-amino-5-hydroxymethyl pyrimidine pyrophosphate (HMP-PP) to form thiamine monophosphate (TMP).</text>
</comment>
<feature type="binding site" evidence="10">
    <location>
        <begin position="157"/>
        <end position="159"/>
    </location>
    <ligand>
        <name>2-[(2R,5Z)-2-carboxy-4-methylthiazol-5(2H)-ylidene]ethyl phosphate</name>
        <dbReference type="ChEBI" id="CHEBI:62899"/>
    </ligand>
</feature>
<keyword evidence="5 10" id="KW-0460">Magnesium</keyword>
<dbReference type="InterPro" id="IPR022998">
    <property type="entry name" value="ThiamineP_synth_TenI"/>
</dbReference>
<evidence type="ECO:0000256" key="12">
    <source>
        <dbReference type="RuleBase" id="RU004253"/>
    </source>
</evidence>
<dbReference type="PANTHER" id="PTHR20857:SF15">
    <property type="entry name" value="THIAMINE-PHOSPHATE SYNTHASE"/>
    <property type="match status" value="1"/>
</dbReference>
<evidence type="ECO:0000256" key="1">
    <source>
        <dbReference type="ARBA" id="ARBA00003814"/>
    </source>
</evidence>
<dbReference type="CDD" id="cd00564">
    <property type="entry name" value="TMP_TenI"/>
    <property type="match status" value="1"/>
</dbReference>
<gene>
    <name evidence="10 14" type="primary">thiE</name>
    <name evidence="14" type="ORF">ACFOYW_10800</name>
</gene>
<evidence type="ECO:0000256" key="9">
    <source>
        <dbReference type="ARBA" id="ARBA00047883"/>
    </source>
</evidence>
<protein>
    <recommendedName>
        <fullName evidence="10">Thiamine-phosphate synthase</fullName>
        <shortName evidence="10">TP synthase</shortName>
        <shortName evidence="10">TPS</shortName>
        <ecNumber evidence="10">2.5.1.3</ecNumber>
    </recommendedName>
    <alternativeName>
        <fullName evidence="10">Thiamine-phosphate pyrophosphorylase</fullName>
        <shortName evidence="10">TMP pyrophosphorylase</shortName>
        <shortName evidence="10">TMP-PPase</shortName>
    </alternativeName>
</protein>
<feature type="binding site" evidence="10">
    <location>
        <position position="160"/>
    </location>
    <ligand>
        <name>4-amino-2-methyl-5-(diphosphooxymethyl)pyrimidine</name>
        <dbReference type="ChEBI" id="CHEBI:57841"/>
    </ligand>
</feature>
<dbReference type="EMBL" id="JBHSCN010000005">
    <property type="protein sequence ID" value="MFC4243865.1"/>
    <property type="molecule type" value="Genomic_DNA"/>
</dbReference>
<name>A0ABV8Q6B6_9MICO</name>
<dbReference type="GO" id="GO:0004789">
    <property type="term" value="F:thiamine-phosphate diphosphorylase activity"/>
    <property type="evidence" value="ECO:0007669"/>
    <property type="project" value="UniProtKB-EC"/>
</dbReference>
<evidence type="ECO:0000256" key="7">
    <source>
        <dbReference type="ARBA" id="ARBA00047334"/>
    </source>
</evidence>
<comment type="caution">
    <text evidence="10">Lacks conserved residue(s) required for the propagation of feature annotation.</text>
</comment>
<feature type="binding site" evidence="10">
    <location>
        <position position="85"/>
    </location>
    <ligand>
        <name>Mg(2+)</name>
        <dbReference type="ChEBI" id="CHEBI:18420"/>
    </ligand>
</feature>
<proteinExistence type="inferred from homology"/>
<comment type="catalytic activity">
    <reaction evidence="9 10 11">
        <text>2-[(2R,5Z)-2-carboxy-4-methylthiazol-5(2H)-ylidene]ethyl phosphate + 4-amino-2-methyl-5-(diphosphooxymethyl)pyrimidine + 2 H(+) = thiamine phosphate + CO2 + diphosphate</text>
        <dbReference type="Rhea" id="RHEA:47844"/>
        <dbReference type="ChEBI" id="CHEBI:15378"/>
        <dbReference type="ChEBI" id="CHEBI:16526"/>
        <dbReference type="ChEBI" id="CHEBI:33019"/>
        <dbReference type="ChEBI" id="CHEBI:37575"/>
        <dbReference type="ChEBI" id="CHEBI:57841"/>
        <dbReference type="ChEBI" id="CHEBI:62899"/>
        <dbReference type="EC" id="2.5.1.3"/>
    </reaction>
</comment>
<feature type="binding site" evidence="10">
    <location>
        <position position="109"/>
    </location>
    <ligand>
        <name>Mg(2+)</name>
        <dbReference type="ChEBI" id="CHEBI:18420"/>
    </ligand>
</feature>
<feature type="binding site" evidence="10">
    <location>
        <position position="84"/>
    </location>
    <ligand>
        <name>4-amino-2-methyl-5-(diphosphooxymethyl)pyrimidine</name>
        <dbReference type="ChEBI" id="CHEBI:57841"/>
    </ligand>
</feature>
<dbReference type="RefSeq" id="WP_390228942.1">
    <property type="nucleotide sequence ID" value="NZ_JBHSCN010000005.1"/>
</dbReference>
<evidence type="ECO:0000256" key="2">
    <source>
        <dbReference type="ARBA" id="ARBA00005165"/>
    </source>
</evidence>
<sequence>MTGTTVTSGTTGTTGMTGFDLSTYLVTDSASAGSRGVLDIVRAATSGGVTAVQLREKNASARGFYELVLRAAELTAGRAALIVNDRVDVFLAARAAGARVDGVHVGQSDLPVTLVRRLIGPAAILGLTANTPAQLRAVAALPDRTVDYLGVGVIRATRTKPDHPEPLGTAGFGALAATTPLPCVAIGGVTVADTVPLRRAGAAGLAVASAVCAAEDPQAAARELAHAWRAAA</sequence>
<feature type="binding site" evidence="10">
    <location>
        <begin position="53"/>
        <end position="57"/>
    </location>
    <ligand>
        <name>4-amino-2-methyl-5-(diphosphooxymethyl)pyrimidine</name>
        <dbReference type="ChEBI" id="CHEBI:57841"/>
    </ligand>
</feature>
<feature type="binding site" evidence="10">
    <location>
        <position position="128"/>
    </location>
    <ligand>
        <name>4-amino-2-methyl-5-(diphosphooxymethyl)pyrimidine</name>
        <dbReference type="ChEBI" id="CHEBI:57841"/>
    </ligand>
</feature>
<organism evidence="14 15">
    <name type="scientific">Gryllotalpicola reticulitermitis</name>
    <dbReference type="NCBI Taxonomy" id="1184153"/>
    <lineage>
        <taxon>Bacteria</taxon>
        <taxon>Bacillati</taxon>
        <taxon>Actinomycetota</taxon>
        <taxon>Actinomycetes</taxon>
        <taxon>Micrococcales</taxon>
        <taxon>Microbacteriaceae</taxon>
        <taxon>Gryllotalpicola</taxon>
    </lineage>
</organism>
<evidence type="ECO:0000313" key="15">
    <source>
        <dbReference type="Proteomes" id="UP001595900"/>
    </source>
</evidence>
<dbReference type="InterPro" id="IPR013785">
    <property type="entry name" value="Aldolase_TIM"/>
</dbReference>
<dbReference type="Gene3D" id="3.20.20.70">
    <property type="entry name" value="Aldolase class I"/>
    <property type="match status" value="1"/>
</dbReference>
<dbReference type="Proteomes" id="UP001595900">
    <property type="component" value="Unassembled WGS sequence"/>
</dbReference>
<dbReference type="InterPro" id="IPR036206">
    <property type="entry name" value="ThiamineP_synth_sf"/>
</dbReference>
<evidence type="ECO:0000256" key="10">
    <source>
        <dbReference type="HAMAP-Rule" id="MF_00097"/>
    </source>
</evidence>
<dbReference type="InterPro" id="IPR034291">
    <property type="entry name" value="TMP_synthase"/>
</dbReference>
<accession>A0ABV8Q6B6</accession>
<evidence type="ECO:0000256" key="11">
    <source>
        <dbReference type="RuleBase" id="RU003826"/>
    </source>
</evidence>
<comment type="cofactor">
    <cofactor evidence="10">
        <name>Mg(2+)</name>
        <dbReference type="ChEBI" id="CHEBI:18420"/>
    </cofactor>
    <text evidence="10">Binds 1 Mg(2+) ion per subunit.</text>
</comment>